<dbReference type="AlphaFoldDB" id="A0A328VG93"/>
<dbReference type="Proteomes" id="UP000248706">
    <property type="component" value="Unassembled WGS sequence"/>
</dbReference>
<organism evidence="1 2">
    <name type="scientific">Thermogemmatispora tikiterensis</name>
    <dbReference type="NCBI Taxonomy" id="1825093"/>
    <lineage>
        <taxon>Bacteria</taxon>
        <taxon>Bacillati</taxon>
        <taxon>Chloroflexota</taxon>
        <taxon>Ktedonobacteria</taxon>
        <taxon>Thermogemmatisporales</taxon>
        <taxon>Thermogemmatisporaceae</taxon>
        <taxon>Thermogemmatispora</taxon>
    </lineage>
</organism>
<dbReference type="RefSeq" id="WP_112429223.1">
    <property type="nucleotide sequence ID" value="NZ_MCIF01000002.1"/>
</dbReference>
<dbReference type="EMBL" id="MCIF01000002">
    <property type="protein sequence ID" value="RAQ96009.1"/>
    <property type="molecule type" value="Genomic_DNA"/>
</dbReference>
<protein>
    <submittedName>
        <fullName evidence="1">Uncharacterized protein</fullName>
    </submittedName>
</protein>
<evidence type="ECO:0000313" key="2">
    <source>
        <dbReference type="Proteomes" id="UP000248706"/>
    </source>
</evidence>
<dbReference type="InterPro" id="IPR023815">
    <property type="entry name" value="CRISPR-assoc_Csx19"/>
</dbReference>
<sequence>MSTKASPESGAHNAEVIASASLPHEELKELVQAFPPGAYFLGEHLPNFVVDDDRSWRRLLVRLARLKEVQQEQGPLPWTVYTWGRVFSAEGELRWDSSEGKLRVVYLGHERLLPARLRESSQPLIGLRRCSVSYDLFGERPREVRAREVGVSAQEERRLFLTTRIPRPLLYPIEEEEQQANGQQVDRVKLKISLYQDPATGETVYFRCTGLETEAASTRARPRGGSL</sequence>
<evidence type="ECO:0000313" key="1">
    <source>
        <dbReference type="EMBL" id="RAQ96009.1"/>
    </source>
</evidence>
<accession>A0A328VG93</accession>
<gene>
    <name evidence="1" type="ORF">A4R35_10730</name>
</gene>
<dbReference type="OrthoDB" id="153433at2"/>
<proteinExistence type="predicted"/>
<dbReference type="NCBIfam" id="TIGR03984">
    <property type="entry name" value="CRISPR-associated protein Csx19"/>
    <property type="match status" value="1"/>
</dbReference>
<keyword evidence="2" id="KW-1185">Reference proteome</keyword>
<reference evidence="1 2" key="1">
    <citation type="submission" date="2016-08" db="EMBL/GenBank/DDBJ databases">
        <title>Analysis of Carbohydrate Active Enzymes in Thermogemmatispora T81 Reveals Carbohydrate Degradation Ability.</title>
        <authorList>
            <person name="Tomazini A."/>
            <person name="Lal S."/>
            <person name="Stott M."/>
            <person name="Henrissat B."/>
            <person name="Polikarpov I."/>
            <person name="Sparling R."/>
            <person name="Levin D.B."/>
        </authorList>
    </citation>
    <scope>NUCLEOTIDE SEQUENCE [LARGE SCALE GENOMIC DNA]</scope>
    <source>
        <strain evidence="1 2">T81</strain>
    </source>
</reference>
<comment type="caution">
    <text evidence="1">The sequence shown here is derived from an EMBL/GenBank/DDBJ whole genome shotgun (WGS) entry which is preliminary data.</text>
</comment>
<name>A0A328VG93_9CHLR</name>